<dbReference type="InterPro" id="IPR051453">
    <property type="entry name" value="MBL_Glyoxalase_II"/>
</dbReference>
<evidence type="ECO:0000259" key="1">
    <source>
        <dbReference type="SMART" id="SM00849"/>
    </source>
</evidence>
<proteinExistence type="predicted"/>
<dbReference type="InterPro" id="IPR001279">
    <property type="entry name" value="Metallo-B-lactamas"/>
</dbReference>
<dbReference type="SUPFAM" id="SSF56281">
    <property type="entry name" value="Metallo-hydrolase/oxidoreductase"/>
    <property type="match status" value="1"/>
</dbReference>
<dbReference type="GO" id="GO:0016787">
    <property type="term" value="F:hydrolase activity"/>
    <property type="evidence" value="ECO:0007669"/>
    <property type="project" value="UniProtKB-KW"/>
</dbReference>
<dbReference type="OrthoDB" id="2971563at2"/>
<dbReference type="Proteomes" id="UP000238083">
    <property type="component" value="Unassembled WGS sequence"/>
</dbReference>
<dbReference type="RefSeq" id="WP_106212365.1">
    <property type="nucleotide sequence ID" value="NZ_PVZF01000008.1"/>
</dbReference>
<comment type="caution">
    <text evidence="2">The sequence shown here is derived from an EMBL/GenBank/DDBJ whole genome shotgun (WGS) entry which is preliminary data.</text>
</comment>
<organism evidence="2 3">
    <name type="scientific">Kineococcus rhizosphaerae</name>
    <dbReference type="NCBI Taxonomy" id="559628"/>
    <lineage>
        <taxon>Bacteria</taxon>
        <taxon>Bacillati</taxon>
        <taxon>Actinomycetota</taxon>
        <taxon>Actinomycetes</taxon>
        <taxon>Kineosporiales</taxon>
        <taxon>Kineosporiaceae</taxon>
        <taxon>Kineococcus</taxon>
    </lineage>
</organism>
<accession>A0A2T0R1T3</accession>
<dbReference type="PANTHER" id="PTHR46233:SF1">
    <property type="entry name" value="CONSERVED PROTEIN"/>
    <property type="match status" value="1"/>
</dbReference>
<keyword evidence="2" id="KW-0378">Hydrolase</keyword>
<dbReference type="InterPro" id="IPR036866">
    <property type="entry name" value="RibonucZ/Hydroxyglut_hydro"/>
</dbReference>
<dbReference type="AlphaFoldDB" id="A0A2T0R1T3"/>
<evidence type="ECO:0000313" key="2">
    <source>
        <dbReference type="EMBL" id="PRY13518.1"/>
    </source>
</evidence>
<dbReference type="Gene3D" id="3.60.15.10">
    <property type="entry name" value="Ribonuclease Z/Hydroxyacylglutathione hydrolase-like"/>
    <property type="match status" value="1"/>
</dbReference>
<keyword evidence="3" id="KW-1185">Reference proteome</keyword>
<dbReference type="PANTHER" id="PTHR46233">
    <property type="entry name" value="HYDROXYACYLGLUTATHIONE HYDROLASE GLOC"/>
    <property type="match status" value="1"/>
</dbReference>
<gene>
    <name evidence="2" type="ORF">CLV37_108188</name>
</gene>
<dbReference type="CDD" id="cd06262">
    <property type="entry name" value="metallo-hydrolase-like_MBL-fold"/>
    <property type="match status" value="1"/>
</dbReference>
<dbReference type="Pfam" id="PF00753">
    <property type="entry name" value="Lactamase_B"/>
    <property type="match status" value="1"/>
</dbReference>
<dbReference type="EMBL" id="PVZF01000008">
    <property type="protein sequence ID" value="PRY13518.1"/>
    <property type="molecule type" value="Genomic_DNA"/>
</dbReference>
<name>A0A2T0R1T3_9ACTN</name>
<sequence length="205" mass="21622">MASTTTTTAILDEAHVGPTDNVAYVVRCRSTGRRLLVDAAAEPDTLLALVDGTLDLVVTTHRHHDHVGALAAVVEATGARTAAGTADADDLPLPVQDRLEHGDVVRVGDVLLEVVHLRGHTPGSVALLLRDPDGPDHVFTGDSLFPGGVGNTNGDPERFTSLLDDVSVRLFDVLADDTVVHPGHGAPTTIGAERPHLAEWRARGW</sequence>
<evidence type="ECO:0000313" key="3">
    <source>
        <dbReference type="Proteomes" id="UP000238083"/>
    </source>
</evidence>
<protein>
    <submittedName>
        <fullName evidence="2">Glyoxylase-like metal-dependent hydrolase (Beta-lactamase superfamily II)</fullName>
    </submittedName>
</protein>
<dbReference type="SMART" id="SM00849">
    <property type="entry name" value="Lactamase_B"/>
    <property type="match status" value="1"/>
</dbReference>
<reference evidence="2 3" key="1">
    <citation type="submission" date="2018-03" db="EMBL/GenBank/DDBJ databases">
        <title>Genomic Encyclopedia of Archaeal and Bacterial Type Strains, Phase II (KMG-II): from individual species to whole genera.</title>
        <authorList>
            <person name="Goeker M."/>
        </authorList>
    </citation>
    <scope>NUCLEOTIDE SEQUENCE [LARGE SCALE GENOMIC DNA]</scope>
    <source>
        <strain evidence="2 3">DSM 19711</strain>
    </source>
</reference>
<feature type="domain" description="Metallo-beta-lactamase" evidence="1">
    <location>
        <begin position="20"/>
        <end position="184"/>
    </location>
</feature>